<sequence length="99" mass="11691">MLKDMRPSAYDLAKSGGDYAKFYERYKGEYLPRLQRAERSYRRVIAEHEGYIRDPMSKLKPGLSAEEIRRYVEKKWPEDIARNTAYLEIITGIIAERTT</sequence>
<gene>
    <name evidence="1" type="ORF">GJ668_05395</name>
</gene>
<evidence type="ECO:0000313" key="1">
    <source>
        <dbReference type="EMBL" id="MTW20529.1"/>
    </source>
</evidence>
<protein>
    <submittedName>
        <fullName evidence="1">Uncharacterized protein</fullName>
    </submittedName>
</protein>
<organism evidence="1 2">
    <name type="scientific">Allochromatium palmeri</name>
    <dbReference type="NCBI Taxonomy" id="231048"/>
    <lineage>
        <taxon>Bacteria</taxon>
        <taxon>Pseudomonadati</taxon>
        <taxon>Pseudomonadota</taxon>
        <taxon>Gammaproteobacteria</taxon>
        <taxon>Chromatiales</taxon>
        <taxon>Chromatiaceae</taxon>
        <taxon>Allochromatium</taxon>
    </lineage>
</organism>
<dbReference type="AlphaFoldDB" id="A0A6N8ECB0"/>
<comment type="caution">
    <text evidence="1">The sequence shown here is derived from an EMBL/GenBank/DDBJ whole genome shotgun (WGS) entry which is preliminary data.</text>
</comment>
<name>A0A6N8ECB0_9GAMM</name>
<dbReference type="EMBL" id="WNKT01000007">
    <property type="protein sequence ID" value="MTW20529.1"/>
    <property type="molecule type" value="Genomic_DNA"/>
</dbReference>
<evidence type="ECO:0000313" key="2">
    <source>
        <dbReference type="Proteomes" id="UP000434044"/>
    </source>
</evidence>
<dbReference type="OrthoDB" id="7065261at2"/>
<dbReference type="RefSeq" id="WP_155449124.1">
    <property type="nucleotide sequence ID" value="NZ_WNKT01000007.1"/>
</dbReference>
<reference evidence="1 2" key="1">
    <citation type="submission" date="2019-11" db="EMBL/GenBank/DDBJ databases">
        <title>Whole-genome sequence of the anaerobic purple sulfur bacterium Allochromatium palmeri DSM 15591.</title>
        <authorList>
            <person name="Kyndt J.A."/>
            <person name="Meyer T.E."/>
        </authorList>
    </citation>
    <scope>NUCLEOTIDE SEQUENCE [LARGE SCALE GENOMIC DNA]</scope>
    <source>
        <strain evidence="1 2">DSM 15591</strain>
    </source>
</reference>
<keyword evidence="2" id="KW-1185">Reference proteome</keyword>
<accession>A0A6N8ECB0</accession>
<dbReference type="Proteomes" id="UP000434044">
    <property type="component" value="Unassembled WGS sequence"/>
</dbReference>
<proteinExistence type="predicted"/>